<reference evidence="1" key="1">
    <citation type="submission" date="2022-08" db="EMBL/GenBank/DDBJ databases">
        <title>Genome Sequence of Pycnoporus sanguineus.</title>
        <authorList>
            <person name="Buettner E."/>
        </authorList>
    </citation>
    <scope>NUCLEOTIDE SEQUENCE</scope>
    <source>
        <strain evidence="1">CG-C14</strain>
    </source>
</reference>
<dbReference type="EMBL" id="JANSHE010002138">
    <property type="protein sequence ID" value="KAJ2995061.1"/>
    <property type="molecule type" value="Genomic_DNA"/>
</dbReference>
<comment type="caution">
    <text evidence="1">The sequence shown here is derived from an EMBL/GenBank/DDBJ whole genome shotgun (WGS) entry which is preliminary data.</text>
</comment>
<keyword evidence="2" id="KW-1185">Reference proteome</keyword>
<name>A0ACC1PN08_9APHY</name>
<sequence length="177" mass="19113">MATINGARVGLYVVLWLFSAVLLGLTATRLHYTLHLPPGDPLNNGNSFYDPIVAELLVTSVLGLLWSSFMYVIDLRPLRAPLLSVRGNYAMWRRGLRSGAAIAFQDVCSGATDCADDARLPLLSRTVSTSSIGATTTAASRPLRASSSASWRSSRSTSSGPRSHRCAPLPHRPIHPR</sequence>
<protein>
    <submittedName>
        <fullName evidence="1">Uncharacterized protein</fullName>
    </submittedName>
</protein>
<accession>A0ACC1PN08</accession>
<organism evidence="1 2">
    <name type="scientific">Trametes sanguinea</name>
    <dbReference type="NCBI Taxonomy" id="158606"/>
    <lineage>
        <taxon>Eukaryota</taxon>
        <taxon>Fungi</taxon>
        <taxon>Dikarya</taxon>
        <taxon>Basidiomycota</taxon>
        <taxon>Agaricomycotina</taxon>
        <taxon>Agaricomycetes</taxon>
        <taxon>Polyporales</taxon>
        <taxon>Polyporaceae</taxon>
        <taxon>Trametes</taxon>
    </lineage>
</organism>
<proteinExistence type="predicted"/>
<evidence type="ECO:0000313" key="1">
    <source>
        <dbReference type="EMBL" id="KAJ2995061.1"/>
    </source>
</evidence>
<gene>
    <name evidence="1" type="ORF">NUW54_g7453</name>
</gene>
<dbReference type="Proteomes" id="UP001144978">
    <property type="component" value="Unassembled WGS sequence"/>
</dbReference>
<evidence type="ECO:0000313" key="2">
    <source>
        <dbReference type="Proteomes" id="UP001144978"/>
    </source>
</evidence>